<evidence type="ECO:0000313" key="2">
    <source>
        <dbReference type="Proteomes" id="UP001597391"/>
    </source>
</evidence>
<dbReference type="PANTHER" id="PTHR42999">
    <property type="entry name" value="ANTIBIOTIC RESISTANCE PROTEIN MCBG"/>
    <property type="match status" value="1"/>
</dbReference>
<dbReference type="PANTHER" id="PTHR42999:SF1">
    <property type="entry name" value="PENTAPEPTIDE REPEAT-CONTAINING PROTEIN"/>
    <property type="match status" value="1"/>
</dbReference>
<dbReference type="InterPro" id="IPR001646">
    <property type="entry name" value="5peptide_repeat"/>
</dbReference>
<dbReference type="Proteomes" id="UP001597391">
    <property type="component" value="Unassembled WGS sequence"/>
</dbReference>
<keyword evidence="2" id="KW-1185">Reference proteome</keyword>
<dbReference type="SUPFAM" id="SSF141571">
    <property type="entry name" value="Pentapeptide repeat-like"/>
    <property type="match status" value="1"/>
</dbReference>
<dbReference type="Pfam" id="PF13599">
    <property type="entry name" value="Pentapeptide_4"/>
    <property type="match status" value="1"/>
</dbReference>
<organism evidence="1 2">
    <name type="scientific">Populibacterium corticicola</name>
    <dbReference type="NCBI Taxonomy" id="1812826"/>
    <lineage>
        <taxon>Bacteria</taxon>
        <taxon>Bacillati</taxon>
        <taxon>Actinomycetota</taxon>
        <taxon>Actinomycetes</taxon>
        <taxon>Micrococcales</taxon>
        <taxon>Jonesiaceae</taxon>
        <taxon>Populibacterium</taxon>
    </lineage>
</organism>
<comment type="caution">
    <text evidence="1">The sequence shown here is derived from an EMBL/GenBank/DDBJ whole genome shotgun (WGS) entry which is preliminary data.</text>
</comment>
<name>A0ABW5XIM1_9MICO</name>
<sequence>MARYPHELIDGDYIEGALATDMSFENSSEEGLRILDSTFRNCSFDGAKFDRGHFSDVRFESCAAPDLSVVDAGLQDVFFGQSRLGGVQAYGTSWTRGGFEGCKITYLNLRQAKLTGTRFTGCTVEELDLTSATLKNVVFEDCTIEHLVMTAATASKVDLRGARISRVTDIGGLKGTIMNAEQFLDLAPSFARLLGITLK</sequence>
<proteinExistence type="predicted"/>
<dbReference type="InterPro" id="IPR052949">
    <property type="entry name" value="PA_immunity-related"/>
</dbReference>
<evidence type="ECO:0000313" key="1">
    <source>
        <dbReference type="EMBL" id="MFD2841568.1"/>
    </source>
</evidence>
<accession>A0ABW5XIM1</accession>
<reference evidence="2" key="1">
    <citation type="journal article" date="2019" name="Int. J. Syst. Evol. Microbiol.">
        <title>The Global Catalogue of Microorganisms (GCM) 10K type strain sequencing project: providing services to taxonomists for standard genome sequencing and annotation.</title>
        <authorList>
            <consortium name="The Broad Institute Genomics Platform"/>
            <consortium name="The Broad Institute Genome Sequencing Center for Infectious Disease"/>
            <person name="Wu L."/>
            <person name="Ma J."/>
        </authorList>
    </citation>
    <scope>NUCLEOTIDE SEQUENCE [LARGE SCALE GENOMIC DNA]</scope>
    <source>
        <strain evidence="2">KCTC 33576</strain>
    </source>
</reference>
<gene>
    <name evidence="1" type="ORF">ACFSYH_13465</name>
</gene>
<dbReference type="EMBL" id="JBHUOP010000007">
    <property type="protein sequence ID" value="MFD2841568.1"/>
    <property type="molecule type" value="Genomic_DNA"/>
</dbReference>
<dbReference type="RefSeq" id="WP_377467698.1">
    <property type="nucleotide sequence ID" value="NZ_JBHUOP010000007.1"/>
</dbReference>
<protein>
    <submittedName>
        <fullName evidence="1">Pentapeptide repeat-containing protein</fullName>
    </submittedName>
</protein>
<dbReference type="Gene3D" id="2.160.20.80">
    <property type="entry name" value="E3 ubiquitin-protein ligase SopA"/>
    <property type="match status" value="1"/>
</dbReference>